<evidence type="ECO:0000256" key="4">
    <source>
        <dbReference type="ARBA" id="ARBA00023163"/>
    </source>
</evidence>
<name>A0A0H2XQM6_BURO1</name>
<evidence type="ECO:0000256" key="2">
    <source>
        <dbReference type="ARBA" id="ARBA00023015"/>
    </source>
</evidence>
<dbReference type="Pfam" id="PF00126">
    <property type="entry name" value="HTH_1"/>
    <property type="match status" value="1"/>
</dbReference>
<evidence type="ECO:0000259" key="5">
    <source>
        <dbReference type="PROSITE" id="PS50931"/>
    </source>
</evidence>
<accession>A0A0H2XQM6</accession>
<evidence type="ECO:0000256" key="1">
    <source>
        <dbReference type="ARBA" id="ARBA00009437"/>
    </source>
</evidence>
<dbReference type="PANTHER" id="PTHR30537">
    <property type="entry name" value="HTH-TYPE TRANSCRIPTIONAL REGULATOR"/>
    <property type="match status" value="1"/>
</dbReference>
<dbReference type="GO" id="GO:0006351">
    <property type="term" value="P:DNA-templated transcription"/>
    <property type="evidence" value="ECO:0007669"/>
    <property type="project" value="TreeGrafter"/>
</dbReference>
<dbReference type="FunFam" id="3.40.190.290:FF:000001">
    <property type="entry name" value="Transcriptional regulator, LysR family"/>
    <property type="match status" value="1"/>
</dbReference>
<dbReference type="AlphaFoldDB" id="A0A0H2XQM6"/>
<feature type="domain" description="HTH lysR-type" evidence="5">
    <location>
        <begin position="42"/>
        <end position="99"/>
    </location>
</feature>
<keyword evidence="4" id="KW-0804">Transcription</keyword>
<reference evidence="6" key="1">
    <citation type="submission" date="2006-05" db="EMBL/GenBank/DDBJ databases">
        <title>Complete sequence of chromosome 1 of Burkholderia cenocepacia AU 1054.</title>
        <authorList>
            <consortium name="US DOE Joint Genome Institute"/>
            <person name="Copeland A."/>
            <person name="Lucas S."/>
            <person name="Lapidus A."/>
            <person name="Barry K."/>
            <person name="Detter J.C."/>
            <person name="Glavina del Rio T."/>
            <person name="Hammon N."/>
            <person name="Israni S."/>
            <person name="Dalin E."/>
            <person name="Tice H."/>
            <person name="Pitluck S."/>
            <person name="Chain P."/>
            <person name="Malfatti S."/>
            <person name="Shin M."/>
            <person name="Vergez L."/>
            <person name="Schmutz J."/>
            <person name="Larimer F."/>
            <person name="Land M."/>
            <person name="Hauser L."/>
            <person name="Kyrpides N."/>
            <person name="Lykidis A."/>
            <person name="LiPuma J.J."/>
            <person name="Konstantinidis K."/>
            <person name="Tiedje J.M."/>
            <person name="Richardson P."/>
        </authorList>
    </citation>
    <scope>NUCLEOTIDE SEQUENCE [LARGE SCALE GENOMIC DNA]</scope>
    <source>
        <strain evidence="6">AU 1054</strain>
    </source>
</reference>
<gene>
    <name evidence="6" type="ordered locus">Bcen_1872</name>
</gene>
<evidence type="ECO:0000313" key="6">
    <source>
        <dbReference type="EMBL" id="ABF76775.1"/>
    </source>
</evidence>
<dbReference type="GO" id="GO:0043565">
    <property type="term" value="F:sequence-specific DNA binding"/>
    <property type="evidence" value="ECO:0007669"/>
    <property type="project" value="TreeGrafter"/>
</dbReference>
<dbReference type="FunFam" id="1.10.10.10:FF:000001">
    <property type="entry name" value="LysR family transcriptional regulator"/>
    <property type="match status" value="1"/>
</dbReference>
<proteinExistence type="inferred from homology"/>
<evidence type="ECO:0000256" key="3">
    <source>
        <dbReference type="ARBA" id="ARBA00023125"/>
    </source>
</evidence>
<dbReference type="PANTHER" id="PTHR30537:SF72">
    <property type="entry name" value="LYSR FAMILY TRANSCRIPTIONAL REGULATOR"/>
    <property type="match status" value="1"/>
</dbReference>
<organism evidence="6">
    <name type="scientific">Burkholderia orbicola (strain AU 1054)</name>
    <dbReference type="NCBI Taxonomy" id="331271"/>
    <lineage>
        <taxon>Bacteria</taxon>
        <taxon>Pseudomonadati</taxon>
        <taxon>Pseudomonadota</taxon>
        <taxon>Betaproteobacteria</taxon>
        <taxon>Burkholderiales</taxon>
        <taxon>Burkholderiaceae</taxon>
        <taxon>Burkholderia</taxon>
        <taxon>Burkholderia cepacia complex</taxon>
        <taxon>Burkholderia orbicola</taxon>
    </lineage>
</organism>
<dbReference type="SUPFAM" id="SSF46785">
    <property type="entry name" value="Winged helix' DNA-binding domain"/>
    <property type="match status" value="1"/>
</dbReference>
<sequence>MDNGRARDHEAARPFSLCRRSRPRCAAAGGDRRSNPGFPPMDKLDQVRIFLQVAEMGSFIKAAHALDVPRATVSAAVQQLETALGTRLLHRTTRQVQLTADGALLLERGRRLLAEADELDRLFRRRDRDVVGRLNVDVPSRIARRVVAPALPSLFRRHPKLQLSLGSTDRSIDLVQEGVDCAIRVGRLADSSLVVRPLGQFTLINCASPDYLRECGVPEHPDALAHGHWAIGYASPTTGRELGWEYCADGQRHTLTLPSRVIVNNAETYIAGCIAGMGLIQIPRFDVEHLLASGALVDVMPGHRAEPMDVSAVYPHRRHRSRRLNAFIEWFGALMADALNDAGARGSGD</sequence>
<dbReference type="InterPro" id="IPR036390">
    <property type="entry name" value="WH_DNA-bd_sf"/>
</dbReference>
<dbReference type="SUPFAM" id="SSF53850">
    <property type="entry name" value="Periplasmic binding protein-like II"/>
    <property type="match status" value="1"/>
</dbReference>
<dbReference type="InterPro" id="IPR036388">
    <property type="entry name" value="WH-like_DNA-bd_sf"/>
</dbReference>
<protein>
    <submittedName>
        <fullName evidence="6">Transcriptional regulator, LysR family</fullName>
    </submittedName>
</protein>
<dbReference type="Gene3D" id="3.40.190.290">
    <property type="match status" value="1"/>
</dbReference>
<keyword evidence="3" id="KW-0238">DNA-binding</keyword>
<dbReference type="InterPro" id="IPR005119">
    <property type="entry name" value="LysR_subst-bd"/>
</dbReference>
<dbReference type="GO" id="GO:0003700">
    <property type="term" value="F:DNA-binding transcription factor activity"/>
    <property type="evidence" value="ECO:0007669"/>
    <property type="project" value="InterPro"/>
</dbReference>
<dbReference type="InterPro" id="IPR058163">
    <property type="entry name" value="LysR-type_TF_proteobact-type"/>
</dbReference>
<dbReference type="CDD" id="cd08472">
    <property type="entry name" value="PBP2_CrgA_like_3"/>
    <property type="match status" value="1"/>
</dbReference>
<dbReference type="PROSITE" id="PS50931">
    <property type="entry name" value="HTH_LYSR"/>
    <property type="match status" value="1"/>
</dbReference>
<dbReference type="InterPro" id="IPR000847">
    <property type="entry name" value="LysR_HTH_N"/>
</dbReference>
<comment type="similarity">
    <text evidence="1">Belongs to the LysR transcriptional regulatory family.</text>
</comment>
<dbReference type="HOGENOM" id="CLU_039613_16_3_4"/>
<dbReference type="Pfam" id="PF03466">
    <property type="entry name" value="LysR_substrate"/>
    <property type="match status" value="1"/>
</dbReference>
<dbReference type="Gene3D" id="1.10.10.10">
    <property type="entry name" value="Winged helix-like DNA-binding domain superfamily/Winged helix DNA-binding domain"/>
    <property type="match status" value="1"/>
</dbReference>
<keyword evidence="2" id="KW-0805">Transcription regulation</keyword>
<dbReference type="EMBL" id="CP000378">
    <property type="protein sequence ID" value="ABF76775.1"/>
    <property type="molecule type" value="Genomic_DNA"/>
</dbReference>